<dbReference type="Pfam" id="PF12695">
    <property type="entry name" value="Abhydrolase_5"/>
    <property type="match status" value="1"/>
</dbReference>
<protein>
    <recommendedName>
        <fullName evidence="2">Alpha/beta hydrolase fold-5 domain-containing protein</fullName>
    </recommendedName>
</protein>
<feature type="transmembrane region" description="Helical" evidence="1">
    <location>
        <begin position="7"/>
        <end position="28"/>
    </location>
</feature>
<dbReference type="InterPro" id="IPR029059">
    <property type="entry name" value="AB_hydrolase_5"/>
</dbReference>
<feature type="domain" description="Alpha/beta hydrolase fold-5" evidence="2">
    <location>
        <begin position="66"/>
        <end position="230"/>
    </location>
</feature>
<keyword evidence="1" id="KW-1133">Transmembrane helix</keyword>
<accession>A0ABM8YL88</accession>
<comment type="caution">
    <text evidence="3">The sequence shown here is derived from an EMBL/GenBank/DDBJ whole genome shotgun (WGS) entry which is preliminary data.</text>
</comment>
<dbReference type="SUPFAM" id="SSF53474">
    <property type="entry name" value="alpha/beta-Hydrolases"/>
    <property type="match status" value="1"/>
</dbReference>
<dbReference type="Proteomes" id="UP000789833">
    <property type="component" value="Unassembled WGS sequence"/>
</dbReference>
<evidence type="ECO:0000259" key="2">
    <source>
        <dbReference type="Pfam" id="PF12695"/>
    </source>
</evidence>
<organism evidence="3 4">
    <name type="scientific">Sutcliffiella rhizosphaerae</name>
    <dbReference type="NCBI Taxonomy" id="2880967"/>
    <lineage>
        <taxon>Bacteria</taxon>
        <taxon>Bacillati</taxon>
        <taxon>Bacillota</taxon>
        <taxon>Bacilli</taxon>
        <taxon>Bacillales</taxon>
        <taxon>Bacillaceae</taxon>
        <taxon>Sutcliffiella</taxon>
    </lineage>
</organism>
<evidence type="ECO:0000313" key="3">
    <source>
        <dbReference type="EMBL" id="CAG9620517.1"/>
    </source>
</evidence>
<evidence type="ECO:0000313" key="4">
    <source>
        <dbReference type="Proteomes" id="UP000789833"/>
    </source>
</evidence>
<reference evidence="3 4" key="1">
    <citation type="submission" date="2021-10" db="EMBL/GenBank/DDBJ databases">
        <authorList>
            <person name="Criscuolo A."/>
        </authorList>
    </citation>
    <scope>NUCLEOTIDE SEQUENCE [LARGE SCALE GENOMIC DNA]</scope>
    <source>
        <strain evidence="4">CIP 111883</strain>
    </source>
</reference>
<keyword evidence="1" id="KW-0812">Transmembrane</keyword>
<dbReference type="RefSeq" id="WP_230500440.1">
    <property type="nucleotide sequence ID" value="NZ_CAKJTJ010000005.1"/>
</dbReference>
<evidence type="ECO:0000256" key="1">
    <source>
        <dbReference type="SAM" id="Phobius"/>
    </source>
</evidence>
<keyword evidence="1" id="KW-0472">Membrane</keyword>
<keyword evidence="4" id="KW-1185">Reference proteome</keyword>
<dbReference type="Gene3D" id="3.40.50.1820">
    <property type="entry name" value="alpha/beta hydrolase"/>
    <property type="match status" value="1"/>
</dbReference>
<gene>
    <name evidence="3" type="ORF">BACCIP111883_01286</name>
</gene>
<name>A0ABM8YL88_9BACI</name>
<proteinExistence type="predicted"/>
<dbReference type="InterPro" id="IPR029058">
    <property type="entry name" value="AB_hydrolase_fold"/>
</dbReference>
<dbReference type="EMBL" id="CAKJTJ010000005">
    <property type="protein sequence ID" value="CAG9620517.1"/>
    <property type="molecule type" value="Genomic_DNA"/>
</dbReference>
<sequence>MKKWQKVSLVASGIVCSIVVITCVYLWATPYKLIDENSLKSDENVMVKDSNNWITFFPSENNDEAGVIFYPGGRVEANAYAPIARRVAEQGVPFIIAKMPLHLAVLSSNKADTILEKFDEREWVLAGHSLGGAMAARYVKHNPDRVSGLILLAAYPAEGDDLTDFAGEVLTIKGQLDGVINEERLTESDHLLPSQTSTIIIQGGNHSQFGDYGLQNGDNEAKITKEEQWNRIVEAIVRSF</sequence>